<keyword evidence="1" id="KW-0732">Signal</keyword>
<dbReference type="Proteomes" id="UP001295469">
    <property type="component" value="Chromosome C04"/>
</dbReference>
<evidence type="ECO:0000313" key="2">
    <source>
        <dbReference type="EMBL" id="CAF1868040.1"/>
    </source>
</evidence>
<reference evidence="2" key="1">
    <citation type="submission" date="2021-01" db="EMBL/GenBank/DDBJ databases">
        <authorList>
            <consortium name="Genoscope - CEA"/>
            <person name="William W."/>
        </authorList>
    </citation>
    <scope>NUCLEOTIDE SEQUENCE</scope>
</reference>
<accession>A0A816JIZ8</accession>
<proteinExistence type="predicted"/>
<dbReference type="AlphaFoldDB" id="A0A816JIZ8"/>
<dbReference type="EMBL" id="HG994368">
    <property type="protein sequence ID" value="CAF1868040.1"/>
    <property type="molecule type" value="Genomic_DNA"/>
</dbReference>
<sequence>MLSVVLVLHSIRTVVCVSRKVLQGTQGILLFIQRGHVSKECWLMLSYCSTLIMQNFLN</sequence>
<evidence type="ECO:0000256" key="1">
    <source>
        <dbReference type="SAM" id="SignalP"/>
    </source>
</evidence>
<feature type="chain" id="PRO_5032557433" evidence="1">
    <location>
        <begin position="17"/>
        <end position="58"/>
    </location>
</feature>
<feature type="signal peptide" evidence="1">
    <location>
        <begin position="1"/>
        <end position="16"/>
    </location>
</feature>
<gene>
    <name evidence="2" type="ORF">DARMORV10_C04P65650.1</name>
</gene>
<name>A0A816JIZ8_BRANA</name>
<organism evidence="2">
    <name type="scientific">Brassica napus</name>
    <name type="common">Rape</name>
    <dbReference type="NCBI Taxonomy" id="3708"/>
    <lineage>
        <taxon>Eukaryota</taxon>
        <taxon>Viridiplantae</taxon>
        <taxon>Streptophyta</taxon>
        <taxon>Embryophyta</taxon>
        <taxon>Tracheophyta</taxon>
        <taxon>Spermatophyta</taxon>
        <taxon>Magnoliopsida</taxon>
        <taxon>eudicotyledons</taxon>
        <taxon>Gunneridae</taxon>
        <taxon>Pentapetalae</taxon>
        <taxon>rosids</taxon>
        <taxon>malvids</taxon>
        <taxon>Brassicales</taxon>
        <taxon>Brassicaceae</taxon>
        <taxon>Brassiceae</taxon>
        <taxon>Brassica</taxon>
    </lineage>
</organism>
<protein>
    <submittedName>
        <fullName evidence="2">(rape) hypothetical protein</fullName>
    </submittedName>
</protein>